<dbReference type="Proteomes" id="UP001165685">
    <property type="component" value="Unassembled WGS sequence"/>
</dbReference>
<evidence type="ECO:0008006" key="4">
    <source>
        <dbReference type="Google" id="ProtNLM"/>
    </source>
</evidence>
<comment type="caution">
    <text evidence="2">The sequence shown here is derived from an EMBL/GenBank/DDBJ whole genome shotgun (WGS) entry which is preliminary data.</text>
</comment>
<dbReference type="RefSeq" id="WP_270678521.1">
    <property type="nucleotide sequence ID" value="NZ_JAQFWP010000026.1"/>
</dbReference>
<organism evidence="2 3">
    <name type="scientific">Nocardiopsis suaedae</name>
    <dbReference type="NCBI Taxonomy" id="3018444"/>
    <lineage>
        <taxon>Bacteria</taxon>
        <taxon>Bacillati</taxon>
        <taxon>Actinomycetota</taxon>
        <taxon>Actinomycetes</taxon>
        <taxon>Streptosporangiales</taxon>
        <taxon>Nocardiopsidaceae</taxon>
        <taxon>Nocardiopsis</taxon>
    </lineage>
</organism>
<name>A0ABT4TME5_9ACTN</name>
<feature type="compositionally biased region" description="Acidic residues" evidence="1">
    <location>
        <begin position="80"/>
        <end position="98"/>
    </location>
</feature>
<protein>
    <recommendedName>
        <fullName evidence="4">Integral membrane protein</fullName>
    </recommendedName>
</protein>
<feature type="region of interest" description="Disordered" evidence="1">
    <location>
        <begin position="72"/>
        <end position="128"/>
    </location>
</feature>
<evidence type="ECO:0000313" key="3">
    <source>
        <dbReference type="Proteomes" id="UP001165685"/>
    </source>
</evidence>
<evidence type="ECO:0000313" key="2">
    <source>
        <dbReference type="EMBL" id="MDA2805871.1"/>
    </source>
</evidence>
<proteinExistence type="predicted"/>
<accession>A0ABT4TME5</accession>
<keyword evidence="3" id="KW-1185">Reference proteome</keyword>
<gene>
    <name evidence="2" type="ORF">O4U47_15245</name>
</gene>
<sequence>MIERPERVVLDYLSEVGDAAYGVVPSRRRAAFLGEVRHRVDEACRKEGAHTVDDVRRVLEAIGDPVELVRAEVSSRGGDDGPDAEGGEEPDPGGEEPDPGGGEGGAASSVFRRRTPPPWRGGPDRGWLGARAGTARVVSVRPEHGAPIATLRDWGTPGRGRSRRFSGTVAAFREHPSELLVLVLYAASALADQSAFLWVVGGVMVVLSRVWPRRDKWVLVGAPPAATLVAMAFWRGDAPYVDQIVLESLTSTGVVGLRAAAAACAVYLAARIGPAAHRSGHRRLNPPE</sequence>
<evidence type="ECO:0000256" key="1">
    <source>
        <dbReference type="SAM" id="MobiDB-lite"/>
    </source>
</evidence>
<dbReference type="EMBL" id="JAQFWP010000026">
    <property type="protein sequence ID" value="MDA2805871.1"/>
    <property type="molecule type" value="Genomic_DNA"/>
</dbReference>
<reference evidence="2" key="1">
    <citation type="submission" date="2023-01" db="EMBL/GenBank/DDBJ databases">
        <title>Draft genome sequence of Nocardiopsis sp. LSu2-4 isolated from halophytes.</title>
        <authorList>
            <person name="Duangmal K."/>
            <person name="Chantavorakit T."/>
        </authorList>
    </citation>
    <scope>NUCLEOTIDE SEQUENCE</scope>
    <source>
        <strain evidence="2">LSu2-4</strain>
    </source>
</reference>